<reference evidence="1 2" key="1">
    <citation type="journal article" date="2018" name="Sci. Rep.">
        <title>Genomic signatures of local adaptation to the degree of environmental predictability in rotifers.</title>
        <authorList>
            <person name="Franch-Gras L."/>
            <person name="Hahn C."/>
            <person name="Garcia-Roger E.M."/>
            <person name="Carmona M.J."/>
            <person name="Serra M."/>
            <person name="Gomez A."/>
        </authorList>
    </citation>
    <scope>NUCLEOTIDE SEQUENCE [LARGE SCALE GENOMIC DNA]</scope>
    <source>
        <strain evidence="1">HYR1</strain>
    </source>
</reference>
<keyword evidence="2" id="KW-1185">Reference proteome</keyword>
<protein>
    <submittedName>
        <fullName evidence="1">Uncharacterized protein</fullName>
    </submittedName>
</protein>
<dbReference type="AlphaFoldDB" id="A0A3M7QPL6"/>
<organism evidence="1 2">
    <name type="scientific">Brachionus plicatilis</name>
    <name type="common">Marine rotifer</name>
    <name type="synonym">Brachionus muelleri</name>
    <dbReference type="NCBI Taxonomy" id="10195"/>
    <lineage>
        <taxon>Eukaryota</taxon>
        <taxon>Metazoa</taxon>
        <taxon>Spiralia</taxon>
        <taxon>Gnathifera</taxon>
        <taxon>Rotifera</taxon>
        <taxon>Eurotatoria</taxon>
        <taxon>Monogononta</taxon>
        <taxon>Pseudotrocha</taxon>
        <taxon>Ploima</taxon>
        <taxon>Brachionidae</taxon>
        <taxon>Brachionus</taxon>
    </lineage>
</organism>
<evidence type="ECO:0000313" key="1">
    <source>
        <dbReference type="EMBL" id="RNA13346.1"/>
    </source>
</evidence>
<dbReference type="EMBL" id="REGN01005438">
    <property type="protein sequence ID" value="RNA13346.1"/>
    <property type="molecule type" value="Genomic_DNA"/>
</dbReference>
<name>A0A3M7QPL6_BRAPC</name>
<comment type="caution">
    <text evidence="1">The sequence shown here is derived from an EMBL/GenBank/DDBJ whole genome shotgun (WGS) entry which is preliminary data.</text>
</comment>
<dbReference type="Proteomes" id="UP000276133">
    <property type="component" value="Unassembled WGS sequence"/>
</dbReference>
<sequence length="66" mass="7336">MILSYAAKYKFRKIELFQKIPSQAGQLDGQNFGPFKKKRTVKDTVNIVAGGHLAIQLGGENFGLPR</sequence>
<gene>
    <name evidence="1" type="ORF">BpHYR1_046499</name>
</gene>
<evidence type="ECO:0000313" key="2">
    <source>
        <dbReference type="Proteomes" id="UP000276133"/>
    </source>
</evidence>
<accession>A0A3M7QPL6</accession>
<proteinExistence type="predicted"/>